<keyword evidence="8" id="KW-1185">Reference proteome</keyword>
<sequence>MASNHVPSDQVPLQGQSIYTDPSSFNFFPNNVERYGTPSWEAQLHQNAALTPNTTTQNWHGTYPQQTFNSHAQTYAGQTQAFRTASPYQYGQFNQHGAAGTFGHTGAIDPSLGLNSLRQQQQSPYPMPVRNATPSNQSGTVTPQALQQLQNARASASPFQVPKSTTEQFTQQPAQQSFKPVRNPVYEIPKGKKSGGLYVLDVTALAKATNSTPLNNLVTLGAEPTALPSNRTALPMYTARQSIKELKKIGADNKKLLAKLASSKSSLSRAIKFSSKNNASSPGSLKRELSDSSDYTDSSEDDSEYSDSDDEEESPLPASRPDDDPHKAVCYDVIKASWFPRRSPLNSEKIKSSMRDLWEVLNTIQKRWRADSKAVAEAEEAKKIGELPTLKSRVTSQRDLLQSALKAALEHAHPDVLYHLGQVKPFLYLCYQFLANRFKAKDFDGPLPSAIYEILAKCGTLTTELVEETKVSKALVSMKKQANDKNKAFIQQIVDAAAAGSKKAKANSPPAAEAAEAKGAKRPASEPAVRTAGEGLKKAKPAEASTVAVKKENAVGVPKPTAAAAIAAAAKRPGEKPIGAPAPVRARVTTTNKSSSIFASLNAATKKPAATATAPMATKSTLQSKNAAVAAKDKKPTAATAKPPAFSFASTMAALTKPKEPEAAPTKTEKDVPNETPEQKAKRLRKEARRHLRVTFRPDASLVAIKYFSHDPEEELGHDENFTRDAGDLGGEGHMFKQHKELEEDDDDEDDETEYRPWKEPSQVDFSVVDPEERKRNYTPYGGGENLPTCPEKEANEQREKDILMVFYTSPADIPPSPHEPPEHTEENTPTVTMFGTPPEKCLNRAPKPVASAPAPSANLDFAGLESLVAQLAAQNKPAAAPVPPPAQPSYAPPAPAAAPNFDLAAIMAQFGSQPPPLPAQTSAPAPPQFSALPTLPAGAPPPPPGAPPAELAAFLAAMQAQGGALPPMPPGFPPMAFPGAPFAFPSQPDASAYQQQQQQQPQDPYYQQDYQQDYQQPNGGTKRPRDDGNNNNSQGGQGKKHKAGGKPHKVQPCKFFQKGTCNKGENCTYIHDLNM</sequence>
<dbReference type="GO" id="GO:0008270">
    <property type="term" value="F:zinc ion binding"/>
    <property type="evidence" value="ECO:0007669"/>
    <property type="project" value="UniProtKB-KW"/>
</dbReference>
<evidence type="ECO:0000313" key="8">
    <source>
        <dbReference type="Proteomes" id="UP001140510"/>
    </source>
</evidence>
<dbReference type="OrthoDB" id="4347at2759"/>
<feature type="compositionally biased region" description="Pro residues" evidence="5">
    <location>
        <begin position="967"/>
        <end position="977"/>
    </location>
</feature>
<feature type="region of interest" description="Disordered" evidence="5">
    <location>
        <begin position="656"/>
        <end position="692"/>
    </location>
</feature>
<proteinExistence type="predicted"/>
<evidence type="ECO:0000259" key="6">
    <source>
        <dbReference type="PROSITE" id="PS50103"/>
    </source>
</evidence>
<keyword evidence="2 4" id="KW-0863">Zinc-finger</keyword>
<feature type="compositionally biased region" description="Basic and acidic residues" evidence="5">
    <location>
        <begin position="657"/>
        <end position="681"/>
    </location>
</feature>
<dbReference type="Gene3D" id="4.10.1000.10">
    <property type="entry name" value="Zinc finger, CCCH-type"/>
    <property type="match status" value="1"/>
</dbReference>
<name>A0A9W9D3D4_9PLEO</name>
<protein>
    <recommendedName>
        <fullName evidence="6">C3H1-type domain-containing protein</fullName>
    </recommendedName>
</protein>
<comment type="caution">
    <text evidence="7">The sequence shown here is derived from an EMBL/GenBank/DDBJ whole genome shotgun (WGS) entry which is preliminary data.</text>
</comment>
<dbReference type="Pfam" id="PF00642">
    <property type="entry name" value="zf-CCCH"/>
    <property type="match status" value="1"/>
</dbReference>
<keyword evidence="1 4" id="KW-0479">Metal-binding</keyword>
<feature type="compositionally biased region" description="Low complexity" evidence="5">
    <location>
        <begin position="978"/>
        <end position="1018"/>
    </location>
</feature>
<evidence type="ECO:0000256" key="4">
    <source>
        <dbReference type="PROSITE-ProRule" id="PRU00723"/>
    </source>
</evidence>
<feature type="region of interest" description="Disordered" evidence="5">
    <location>
        <begin position="152"/>
        <end position="178"/>
    </location>
</feature>
<dbReference type="InterPro" id="IPR000571">
    <property type="entry name" value="Znf_CCCH"/>
</dbReference>
<organism evidence="7 8">
    <name type="scientific">Didymella pomorum</name>
    <dbReference type="NCBI Taxonomy" id="749634"/>
    <lineage>
        <taxon>Eukaryota</taxon>
        <taxon>Fungi</taxon>
        <taxon>Dikarya</taxon>
        <taxon>Ascomycota</taxon>
        <taxon>Pezizomycotina</taxon>
        <taxon>Dothideomycetes</taxon>
        <taxon>Pleosporomycetidae</taxon>
        <taxon>Pleosporales</taxon>
        <taxon>Pleosporineae</taxon>
        <taxon>Didymellaceae</taxon>
        <taxon>Didymella</taxon>
    </lineage>
</organism>
<feature type="compositionally biased region" description="Basic residues" evidence="5">
    <location>
        <begin position="1039"/>
        <end position="1052"/>
    </location>
</feature>
<feature type="region of interest" description="Disordered" evidence="5">
    <location>
        <begin position="120"/>
        <end position="140"/>
    </location>
</feature>
<feature type="region of interest" description="Disordered" evidence="5">
    <location>
        <begin position="501"/>
        <end position="537"/>
    </location>
</feature>
<feature type="region of interest" description="Disordered" evidence="5">
    <location>
        <begin position="912"/>
        <end position="950"/>
    </location>
</feature>
<feature type="compositionally biased region" description="Acidic residues" evidence="5">
    <location>
        <begin position="743"/>
        <end position="753"/>
    </location>
</feature>
<gene>
    <name evidence="7" type="ORF">N0V91_010607</name>
</gene>
<feature type="region of interest" description="Disordered" evidence="5">
    <location>
        <begin position="813"/>
        <end position="832"/>
    </location>
</feature>
<dbReference type="InterPro" id="IPR036855">
    <property type="entry name" value="Znf_CCCH_sf"/>
</dbReference>
<dbReference type="GO" id="GO:0072357">
    <property type="term" value="C:PTW/PP1 phosphatase complex"/>
    <property type="evidence" value="ECO:0007669"/>
    <property type="project" value="TreeGrafter"/>
</dbReference>
<feature type="compositionally biased region" description="Basic residues" evidence="5">
    <location>
        <begin position="682"/>
        <end position="692"/>
    </location>
</feature>
<dbReference type="PANTHER" id="PTHR46557">
    <property type="entry name" value="SERINE/THREONINE-PROTEIN PHOSPHATASE 1 REGULATORY SUBUNIT 10-RELATED"/>
    <property type="match status" value="1"/>
</dbReference>
<feature type="compositionally biased region" description="Low complexity" evidence="5">
    <location>
        <begin position="501"/>
        <end position="514"/>
    </location>
</feature>
<dbReference type="EMBL" id="JAPEVA010000145">
    <property type="protein sequence ID" value="KAJ4397915.1"/>
    <property type="molecule type" value="Genomic_DNA"/>
</dbReference>
<evidence type="ECO:0000256" key="1">
    <source>
        <dbReference type="ARBA" id="ARBA00022723"/>
    </source>
</evidence>
<feature type="zinc finger region" description="C3H1-type" evidence="4">
    <location>
        <begin position="1048"/>
        <end position="1075"/>
    </location>
</feature>
<feature type="region of interest" description="Disordered" evidence="5">
    <location>
        <begin position="966"/>
        <end position="1053"/>
    </location>
</feature>
<dbReference type="PROSITE" id="PS50103">
    <property type="entry name" value="ZF_C3H1"/>
    <property type="match status" value="1"/>
</dbReference>
<dbReference type="SMART" id="SM00356">
    <property type="entry name" value="ZnF_C3H1"/>
    <property type="match status" value="1"/>
</dbReference>
<dbReference type="GO" id="GO:0008157">
    <property type="term" value="F:protein phosphatase 1 binding"/>
    <property type="evidence" value="ECO:0007669"/>
    <property type="project" value="TreeGrafter"/>
</dbReference>
<dbReference type="SUPFAM" id="SSF90229">
    <property type="entry name" value="CCCH zinc finger"/>
    <property type="match status" value="1"/>
</dbReference>
<feature type="compositionally biased region" description="Basic and acidic residues" evidence="5">
    <location>
        <begin position="718"/>
        <end position="727"/>
    </location>
</feature>
<dbReference type="Proteomes" id="UP001140510">
    <property type="component" value="Unassembled WGS sequence"/>
</dbReference>
<reference evidence="7" key="1">
    <citation type="submission" date="2022-10" db="EMBL/GenBank/DDBJ databases">
        <title>Tapping the CABI collections for fungal endophytes: first genome assemblies for Collariella, Neodidymelliopsis, Ascochyta clinopodiicola, Didymella pomorum, Didymosphaeria variabile, Neocosmospora piperis and Neocucurbitaria cava.</title>
        <authorList>
            <person name="Hill R."/>
        </authorList>
    </citation>
    <scope>NUCLEOTIDE SEQUENCE</scope>
    <source>
        <strain evidence="7">IMI 355091</strain>
    </source>
</reference>
<keyword evidence="3 4" id="KW-0862">Zinc</keyword>
<accession>A0A9W9D3D4</accession>
<evidence type="ECO:0000256" key="3">
    <source>
        <dbReference type="ARBA" id="ARBA00022833"/>
    </source>
</evidence>
<feature type="compositionally biased region" description="Pro residues" evidence="5">
    <location>
        <begin position="939"/>
        <end position="948"/>
    </location>
</feature>
<feature type="compositionally biased region" description="Acidic residues" evidence="5">
    <location>
        <begin position="297"/>
        <end position="314"/>
    </location>
</feature>
<dbReference type="PANTHER" id="PTHR46557:SF1">
    <property type="entry name" value="SERINE_THREONINE-PROTEIN PHOSPHATASE 1 REGULATORY SUBUNIT 10"/>
    <property type="match status" value="1"/>
</dbReference>
<dbReference type="GO" id="GO:0000785">
    <property type="term" value="C:chromatin"/>
    <property type="evidence" value="ECO:0007669"/>
    <property type="project" value="TreeGrafter"/>
</dbReference>
<feature type="region of interest" description="Disordered" evidence="5">
    <location>
        <begin position="715"/>
        <end position="795"/>
    </location>
</feature>
<evidence type="ECO:0000256" key="2">
    <source>
        <dbReference type="ARBA" id="ARBA00022771"/>
    </source>
</evidence>
<dbReference type="AlphaFoldDB" id="A0A9W9D3D4"/>
<evidence type="ECO:0000313" key="7">
    <source>
        <dbReference type="EMBL" id="KAJ4397915.1"/>
    </source>
</evidence>
<feature type="domain" description="C3H1-type" evidence="6">
    <location>
        <begin position="1048"/>
        <end position="1075"/>
    </location>
</feature>
<evidence type="ECO:0000256" key="5">
    <source>
        <dbReference type="SAM" id="MobiDB-lite"/>
    </source>
</evidence>
<feature type="region of interest" description="Disordered" evidence="5">
    <location>
        <begin position="275"/>
        <end position="326"/>
    </location>
</feature>